<sequence length="87" mass="9807">MPPFYRVQTLYSTPPSLELAAWSQNLYFVWLPSCGRCDSVVSRTQLELASAPREPRSSPFVRRSGPILGPTNLLCERKFKVGCMAMI</sequence>
<dbReference type="AlphaFoldDB" id="S8E5X8"/>
<accession>S8E5X8</accession>
<dbReference type="HOGENOM" id="CLU_2483392_0_0_1"/>
<gene>
    <name evidence="1" type="ORF">FOMPIDRAFT_1024501</name>
</gene>
<reference evidence="1 2" key="1">
    <citation type="journal article" date="2012" name="Science">
        <title>The Paleozoic origin of enzymatic lignin decomposition reconstructed from 31 fungal genomes.</title>
        <authorList>
            <person name="Floudas D."/>
            <person name="Binder M."/>
            <person name="Riley R."/>
            <person name="Barry K."/>
            <person name="Blanchette R.A."/>
            <person name="Henrissat B."/>
            <person name="Martinez A.T."/>
            <person name="Otillar R."/>
            <person name="Spatafora J.W."/>
            <person name="Yadav J.S."/>
            <person name="Aerts A."/>
            <person name="Benoit I."/>
            <person name="Boyd A."/>
            <person name="Carlson A."/>
            <person name="Copeland A."/>
            <person name="Coutinho P.M."/>
            <person name="de Vries R.P."/>
            <person name="Ferreira P."/>
            <person name="Findley K."/>
            <person name="Foster B."/>
            <person name="Gaskell J."/>
            <person name="Glotzer D."/>
            <person name="Gorecki P."/>
            <person name="Heitman J."/>
            <person name="Hesse C."/>
            <person name="Hori C."/>
            <person name="Igarashi K."/>
            <person name="Jurgens J.A."/>
            <person name="Kallen N."/>
            <person name="Kersten P."/>
            <person name="Kohler A."/>
            <person name="Kuees U."/>
            <person name="Kumar T.K.A."/>
            <person name="Kuo A."/>
            <person name="LaButti K."/>
            <person name="Larrondo L.F."/>
            <person name="Lindquist E."/>
            <person name="Ling A."/>
            <person name="Lombard V."/>
            <person name="Lucas S."/>
            <person name="Lundell T."/>
            <person name="Martin R."/>
            <person name="McLaughlin D.J."/>
            <person name="Morgenstern I."/>
            <person name="Morin E."/>
            <person name="Murat C."/>
            <person name="Nagy L.G."/>
            <person name="Nolan M."/>
            <person name="Ohm R.A."/>
            <person name="Patyshakuliyeva A."/>
            <person name="Rokas A."/>
            <person name="Ruiz-Duenas F.J."/>
            <person name="Sabat G."/>
            <person name="Salamov A."/>
            <person name="Samejima M."/>
            <person name="Schmutz J."/>
            <person name="Slot J.C."/>
            <person name="St John F."/>
            <person name="Stenlid J."/>
            <person name="Sun H."/>
            <person name="Sun S."/>
            <person name="Syed K."/>
            <person name="Tsang A."/>
            <person name="Wiebenga A."/>
            <person name="Young D."/>
            <person name="Pisabarro A."/>
            <person name="Eastwood D.C."/>
            <person name="Martin F."/>
            <person name="Cullen D."/>
            <person name="Grigoriev I.V."/>
            <person name="Hibbett D.S."/>
        </authorList>
    </citation>
    <scope>NUCLEOTIDE SEQUENCE</scope>
    <source>
        <strain evidence="2">FP-58527</strain>
    </source>
</reference>
<protein>
    <submittedName>
        <fullName evidence="1">Uncharacterized protein</fullName>
    </submittedName>
</protein>
<evidence type="ECO:0000313" key="1">
    <source>
        <dbReference type="EMBL" id="EPS98768.1"/>
    </source>
</evidence>
<dbReference type="Proteomes" id="UP000015241">
    <property type="component" value="Unassembled WGS sequence"/>
</dbReference>
<proteinExistence type="predicted"/>
<dbReference type="InParanoid" id="S8E5X8"/>
<dbReference type="EMBL" id="KE504162">
    <property type="protein sequence ID" value="EPS98768.1"/>
    <property type="molecule type" value="Genomic_DNA"/>
</dbReference>
<evidence type="ECO:0000313" key="2">
    <source>
        <dbReference type="Proteomes" id="UP000015241"/>
    </source>
</evidence>
<name>S8E5X8_FOMSC</name>
<organism evidence="1 2">
    <name type="scientific">Fomitopsis schrenkii</name>
    <name type="common">Brown rot fungus</name>
    <dbReference type="NCBI Taxonomy" id="2126942"/>
    <lineage>
        <taxon>Eukaryota</taxon>
        <taxon>Fungi</taxon>
        <taxon>Dikarya</taxon>
        <taxon>Basidiomycota</taxon>
        <taxon>Agaricomycotina</taxon>
        <taxon>Agaricomycetes</taxon>
        <taxon>Polyporales</taxon>
        <taxon>Fomitopsis</taxon>
    </lineage>
</organism>
<keyword evidence="2" id="KW-1185">Reference proteome</keyword>